<dbReference type="VEuPathDB" id="FungiDB:HMPREF1541_08780"/>
<sequence>MRPFIFLALSSLAYGIDAEHQPEWVKSVVASASSAYAPWLTATPKIVERQVKPPQQSTHPFYNATSPPYPVAPSVNGTNGTCSYWLGDIQHQGKAPFQDDAEYTVFRNVKDYGAVGDGIADDTAAINLAISSGNRCGPGSCNSSTTTPALVYFPAGNYLISSRIINYYDTQIIGNPNCLPTIQASSNFTGFMIDSSGFGATNTFFRQIRNLVLDMTAVPPQEAVTGIFWPTAQATRLQNLVFKMSEASGTQHQGVFISEGSGGMINDLVAYGGLYAFRYANSLDADDFPALYWGNQQFTVSNLTAFNAVTAINQIWNWGFSYSHLSINNCSVGLNMSSGAPDSLSVGSNLVFDSTFTDTPIGVAYARSNSSQPPAANSLVIENVQFNNVPSVVQGPSGTVLPGSSGALTVAGWAAGHAYTPNGPNNIEGAIEPNNRPASLLAGGRYYRKTKPDFGRLPSSAVLSTRSAGAAGDGSTDDTAVFQAAVDTAVSQNKILFIDAGTYVLTSTISIPAGARIVGEAYPILLASGSFFSDKSNPQPFIQIGKPGDTGTVEWTDTMISGRGGVAGAIFIEYNLANFGSAASGPSGLWDVHVRVGGFAGSDLLINDCPVDTTTAIPPAPIPEKCIAGFMSMHITSSAANLQLDATWLWTADHDIEDGELRQITIFNGRGLYIDQAAGPLWLWGTSVEHHVLYEYQLAGVREVFMGEIQTETAYYQPNPPATLPFEALPQWNDPTFPDYCYSTNGFNYTGQNSSFSNACDGFGLRILDGSGVLVYGAGLYSFFANNILGCTPDGTSPECQDKVFSVEGGSSTSVYCLNTVGVQSMVNVNNQSVATAVDNVAGFTDTIVLFRT</sequence>
<dbReference type="eggNOG" id="ENOG502QV54">
    <property type="taxonomic scope" value="Eukaryota"/>
</dbReference>
<dbReference type="InterPro" id="IPR011050">
    <property type="entry name" value="Pectin_lyase_fold/virulence"/>
</dbReference>
<gene>
    <name evidence="3" type="ORF">HMPREF1541_08780</name>
</gene>
<proteinExistence type="predicted"/>
<dbReference type="PANTHER" id="PTHR33928:SF2">
    <property type="entry name" value="PECTATE LYASE SUPERFAMILY PROTEIN DOMAIN-CONTAINING PROTEIN-RELATED"/>
    <property type="match status" value="1"/>
</dbReference>
<dbReference type="SUPFAM" id="SSF51126">
    <property type="entry name" value="Pectin lyase-like"/>
    <property type="match status" value="2"/>
</dbReference>
<evidence type="ECO:0000313" key="4">
    <source>
        <dbReference type="Proteomes" id="UP000030752"/>
    </source>
</evidence>
<dbReference type="Proteomes" id="UP000030752">
    <property type="component" value="Unassembled WGS sequence"/>
</dbReference>
<dbReference type="AlphaFoldDB" id="W2RJ38"/>
<dbReference type="GO" id="GO:0004650">
    <property type="term" value="F:polygalacturonase activity"/>
    <property type="evidence" value="ECO:0007669"/>
    <property type="project" value="InterPro"/>
</dbReference>
<organism evidence="3 4">
    <name type="scientific">Cyphellophora europaea (strain CBS 101466)</name>
    <name type="common">Phialophora europaea</name>
    <dbReference type="NCBI Taxonomy" id="1220924"/>
    <lineage>
        <taxon>Eukaryota</taxon>
        <taxon>Fungi</taxon>
        <taxon>Dikarya</taxon>
        <taxon>Ascomycota</taxon>
        <taxon>Pezizomycotina</taxon>
        <taxon>Eurotiomycetes</taxon>
        <taxon>Chaetothyriomycetidae</taxon>
        <taxon>Chaetothyriales</taxon>
        <taxon>Cyphellophoraceae</taxon>
        <taxon>Cyphellophora</taxon>
    </lineage>
</organism>
<protein>
    <recommendedName>
        <fullName evidence="2">Rhamnogalacturonase A/B/Epimerase-like pectate lyase domain-containing protein</fullName>
    </recommendedName>
</protein>
<keyword evidence="4" id="KW-1185">Reference proteome</keyword>
<feature type="domain" description="Rhamnogalacturonase A/B/Epimerase-like pectate lyase" evidence="2">
    <location>
        <begin position="106"/>
        <end position="335"/>
    </location>
</feature>
<evidence type="ECO:0000313" key="3">
    <source>
        <dbReference type="EMBL" id="ETN36502.1"/>
    </source>
</evidence>
<accession>W2RJ38</accession>
<dbReference type="InterPro" id="IPR024535">
    <property type="entry name" value="RHGA/B-epi-like_pectate_lyase"/>
</dbReference>
<dbReference type="EMBL" id="KB822725">
    <property type="protein sequence ID" value="ETN36502.1"/>
    <property type="molecule type" value="Genomic_DNA"/>
</dbReference>
<dbReference type="Gene3D" id="2.160.20.10">
    <property type="entry name" value="Single-stranded right-handed beta-helix, Pectin lyase-like"/>
    <property type="match status" value="2"/>
</dbReference>
<dbReference type="InParanoid" id="W2RJ38"/>
<dbReference type="CDD" id="cd23668">
    <property type="entry name" value="GH55_beta13glucanase-like"/>
    <property type="match status" value="1"/>
</dbReference>
<dbReference type="InterPro" id="IPR039279">
    <property type="entry name" value="QRT3-like"/>
</dbReference>
<dbReference type="STRING" id="1220924.W2RJ38"/>
<evidence type="ECO:0000256" key="1">
    <source>
        <dbReference type="SAM" id="SignalP"/>
    </source>
</evidence>
<dbReference type="PANTHER" id="PTHR33928">
    <property type="entry name" value="POLYGALACTURONASE QRT3"/>
    <property type="match status" value="1"/>
</dbReference>
<name>W2RJ38_CYPE1</name>
<keyword evidence="1" id="KW-0732">Signal</keyword>
<dbReference type="Pfam" id="PF12708">
    <property type="entry name" value="Pect-lyase_RHGA_epim"/>
    <property type="match status" value="2"/>
</dbReference>
<dbReference type="InterPro" id="IPR012334">
    <property type="entry name" value="Pectin_lyas_fold"/>
</dbReference>
<evidence type="ECO:0000259" key="2">
    <source>
        <dbReference type="Pfam" id="PF12708"/>
    </source>
</evidence>
<dbReference type="HOGENOM" id="CLU_002540_2_2_1"/>
<feature type="signal peptide" evidence="1">
    <location>
        <begin position="1"/>
        <end position="18"/>
    </location>
</feature>
<dbReference type="RefSeq" id="XP_008721320.1">
    <property type="nucleotide sequence ID" value="XM_008723098.1"/>
</dbReference>
<reference evidence="3 4" key="1">
    <citation type="submission" date="2013-03" db="EMBL/GenBank/DDBJ databases">
        <title>The Genome Sequence of Phialophora europaea CBS 101466.</title>
        <authorList>
            <consortium name="The Broad Institute Genomics Platform"/>
            <person name="Cuomo C."/>
            <person name="de Hoog S."/>
            <person name="Gorbushina A."/>
            <person name="Walker B."/>
            <person name="Young S.K."/>
            <person name="Zeng Q."/>
            <person name="Gargeya S."/>
            <person name="Fitzgerald M."/>
            <person name="Haas B."/>
            <person name="Abouelleil A."/>
            <person name="Allen A.W."/>
            <person name="Alvarado L."/>
            <person name="Arachchi H.M."/>
            <person name="Berlin A.M."/>
            <person name="Chapman S.B."/>
            <person name="Gainer-Dewar J."/>
            <person name="Goldberg J."/>
            <person name="Griggs A."/>
            <person name="Gujja S."/>
            <person name="Hansen M."/>
            <person name="Howarth C."/>
            <person name="Imamovic A."/>
            <person name="Ireland A."/>
            <person name="Larimer J."/>
            <person name="McCowan C."/>
            <person name="Murphy C."/>
            <person name="Pearson M."/>
            <person name="Poon T.W."/>
            <person name="Priest M."/>
            <person name="Roberts A."/>
            <person name="Saif S."/>
            <person name="Shea T."/>
            <person name="Sisk P."/>
            <person name="Sykes S."/>
            <person name="Wortman J."/>
            <person name="Nusbaum C."/>
            <person name="Birren B."/>
        </authorList>
    </citation>
    <scope>NUCLEOTIDE SEQUENCE [LARGE SCALE GENOMIC DNA]</scope>
    <source>
        <strain evidence="3 4">CBS 101466</strain>
    </source>
</reference>
<dbReference type="GeneID" id="19976119"/>
<feature type="chain" id="PRO_5004823508" description="Rhamnogalacturonase A/B/Epimerase-like pectate lyase domain-containing protein" evidence="1">
    <location>
        <begin position="19"/>
        <end position="853"/>
    </location>
</feature>
<dbReference type="OrthoDB" id="1046782at2759"/>
<feature type="domain" description="Rhamnogalacturonase A/B/Epimerase-like pectate lyase" evidence="2">
    <location>
        <begin position="464"/>
        <end position="531"/>
    </location>
</feature>